<evidence type="ECO:0000256" key="3">
    <source>
        <dbReference type="ARBA" id="ARBA00012744"/>
    </source>
</evidence>
<keyword evidence="6" id="KW-0326">Glycosidase</keyword>
<dbReference type="InterPro" id="IPR017853">
    <property type="entry name" value="GH"/>
</dbReference>
<gene>
    <name evidence="8" type="ORF">GSLYS_00022356001</name>
</gene>
<evidence type="ECO:0000256" key="4">
    <source>
        <dbReference type="ARBA" id="ARBA00022729"/>
    </source>
</evidence>
<sequence length="146" mass="15981">DVIHGYRTIFPVPLGEAASWDLVSMERTAAIAAAESKASGVHWTFAPMVDIARDPRWGRVIEGAGEDTFLGSKIAFARVRGFQGTDYSANNRILATAKHWVGYGAAEAGRDYNTTNLSERSLREIYFPPFKSAIDAGVDSFMTSFN</sequence>
<dbReference type="PRINTS" id="PR00133">
    <property type="entry name" value="GLHYDRLASE3"/>
</dbReference>
<name>A0AAV2IV53_LYMST</name>
<dbReference type="GO" id="GO:0009251">
    <property type="term" value="P:glucan catabolic process"/>
    <property type="evidence" value="ECO:0007669"/>
    <property type="project" value="TreeGrafter"/>
</dbReference>
<dbReference type="GO" id="GO:0008422">
    <property type="term" value="F:beta-glucosidase activity"/>
    <property type="evidence" value="ECO:0007669"/>
    <property type="project" value="UniProtKB-EC"/>
</dbReference>
<dbReference type="EMBL" id="CAXITT010003222">
    <property type="protein sequence ID" value="CAL1549039.1"/>
    <property type="molecule type" value="Genomic_DNA"/>
</dbReference>
<feature type="domain" description="Glycoside hydrolase family 3 N-terminal" evidence="7">
    <location>
        <begin position="4"/>
        <end position="144"/>
    </location>
</feature>
<accession>A0AAV2IV53</accession>
<dbReference type="Proteomes" id="UP001497497">
    <property type="component" value="Unassembled WGS sequence"/>
</dbReference>
<dbReference type="Gene3D" id="3.20.20.300">
    <property type="entry name" value="Glycoside hydrolase, family 3, N-terminal domain"/>
    <property type="match status" value="1"/>
</dbReference>
<comment type="similarity">
    <text evidence="2">Belongs to the glycosyl hydrolase 3 family.</text>
</comment>
<evidence type="ECO:0000259" key="7">
    <source>
        <dbReference type="Pfam" id="PF00933"/>
    </source>
</evidence>
<dbReference type="EC" id="3.2.1.21" evidence="3"/>
<dbReference type="Pfam" id="PF00933">
    <property type="entry name" value="Glyco_hydro_3"/>
    <property type="match status" value="1"/>
</dbReference>
<evidence type="ECO:0000313" key="9">
    <source>
        <dbReference type="Proteomes" id="UP001497497"/>
    </source>
</evidence>
<dbReference type="InterPro" id="IPR051915">
    <property type="entry name" value="Cellulose_Degrad_GH3"/>
</dbReference>
<evidence type="ECO:0000313" key="8">
    <source>
        <dbReference type="EMBL" id="CAL1549039.1"/>
    </source>
</evidence>
<evidence type="ECO:0000256" key="2">
    <source>
        <dbReference type="ARBA" id="ARBA00005336"/>
    </source>
</evidence>
<keyword evidence="5" id="KW-0378">Hydrolase</keyword>
<evidence type="ECO:0000256" key="1">
    <source>
        <dbReference type="ARBA" id="ARBA00000448"/>
    </source>
</evidence>
<comment type="catalytic activity">
    <reaction evidence="1">
        <text>Hydrolysis of terminal, non-reducing beta-D-glucosyl residues with release of beta-D-glucose.</text>
        <dbReference type="EC" id="3.2.1.21"/>
    </reaction>
</comment>
<organism evidence="8 9">
    <name type="scientific">Lymnaea stagnalis</name>
    <name type="common">Great pond snail</name>
    <name type="synonym">Helix stagnalis</name>
    <dbReference type="NCBI Taxonomy" id="6523"/>
    <lineage>
        <taxon>Eukaryota</taxon>
        <taxon>Metazoa</taxon>
        <taxon>Spiralia</taxon>
        <taxon>Lophotrochozoa</taxon>
        <taxon>Mollusca</taxon>
        <taxon>Gastropoda</taxon>
        <taxon>Heterobranchia</taxon>
        <taxon>Euthyneura</taxon>
        <taxon>Panpulmonata</taxon>
        <taxon>Hygrophila</taxon>
        <taxon>Lymnaeoidea</taxon>
        <taxon>Lymnaeidae</taxon>
        <taxon>Lymnaea</taxon>
    </lineage>
</organism>
<reference evidence="8 9" key="1">
    <citation type="submission" date="2024-04" db="EMBL/GenBank/DDBJ databases">
        <authorList>
            <consortium name="Genoscope - CEA"/>
            <person name="William W."/>
        </authorList>
    </citation>
    <scope>NUCLEOTIDE SEQUENCE [LARGE SCALE GENOMIC DNA]</scope>
</reference>
<dbReference type="AlphaFoldDB" id="A0AAV2IV53"/>
<dbReference type="SUPFAM" id="SSF51445">
    <property type="entry name" value="(Trans)glycosidases"/>
    <property type="match status" value="1"/>
</dbReference>
<comment type="caution">
    <text evidence="8">The sequence shown here is derived from an EMBL/GenBank/DDBJ whole genome shotgun (WGS) entry which is preliminary data.</text>
</comment>
<keyword evidence="4" id="KW-0732">Signal</keyword>
<dbReference type="InterPro" id="IPR036962">
    <property type="entry name" value="Glyco_hydro_3_N_sf"/>
</dbReference>
<evidence type="ECO:0000256" key="6">
    <source>
        <dbReference type="ARBA" id="ARBA00023295"/>
    </source>
</evidence>
<evidence type="ECO:0000256" key="5">
    <source>
        <dbReference type="ARBA" id="ARBA00022801"/>
    </source>
</evidence>
<keyword evidence="9" id="KW-1185">Reference proteome</keyword>
<proteinExistence type="inferred from homology"/>
<feature type="non-terminal residue" evidence="8">
    <location>
        <position position="1"/>
    </location>
</feature>
<dbReference type="PANTHER" id="PTHR30620:SF16">
    <property type="entry name" value="LYSOSOMAL BETA GLUCOSIDASE"/>
    <property type="match status" value="1"/>
</dbReference>
<dbReference type="PANTHER" id="PTHR30620">
    <property type="entry name" value="PERIPLASMIC BETA-GLUCOSIDASE-RELATED"/>
    <property type="match status" value="1"/>
</dbReference>
<dbReference type="InterPro" id="IPR001764">
    <property type="entry name" value="Glyco_hydro_3_N"/>
</dbReference>
<feature type="non-terminal residue" evidence="8">
    <location>
        <position position="146"/>
    </location>
</feature>
<protein>
    <recommendedName>
        <fullName evidence="3">beta-glucosidase</fullName>
        <ecNumber evidence="3">3.2.1.21</ecNumber>
    </recommendedName>
</protein>